<dbReference type="PANTHER" id="PTHR35147:SF1">
    <property type="entry name" value="CHEMORECEPTOR GLUTAMINE DEAMIDASE CHED-RELATED"/>
    <property type="match status" value="1"/>
</dbReference>
<dbReference type="InterPro" id="IPR011324">
    <property type="entry name" value="Cytotoxic_necrot_fac-like_cat"/>
</dbReference>
<dbReference type="Pfam" id="PF03975">
    <property type="entry name" value="CheD"/>
    <property type="match status" value="1"/>
</dbReference>
<sequence>MSSGAQKTRVSVADWRVLDGEGPLVTSGLGSCVAVSVYDTDDAIGGLLHAMLPAAPSPVETPAKYVDSGLDEMLSAIYRRGASPDTVAAKVVGGSSMLDISVGEAIGDRNVEAAERALDDAGVPLVAAETGGNSGRSVSFCPASGDVTIDRVDSEVEVI</sequence>
<proteinExistence type="inferred from homology"/>
<comment type="function">
    <text evidence="3">Probably deamidates glutamine residues to glutamate on methyl-accepting chemotaxis receptors (MCPs), playing an important role in chemotaxis.</text>
</comment>
<dbReference type="EMBL" id="WUUU01000078">
    <property type="protein sequence ID" value="MXR21027.1"/>
    <property type="molecule type" value="Genomic_DNA"/>
</dbReference>
<dbReference type="InterPro" id="IPR038592">
    <property type="entry name" value="CheD-like_sf"/>
</dbReference>
<dbReference type="CDD" id="cd16352">
    <property type="entry name" value="CheD"/>
    <property type="match status" value="1"/>
</dbReference>
<reference evidence="4 5" key="1">
    <citation type="submission" date="2019-12" db="EMBL/GenBank/DDBJ databases">
        <title>Isolation and characterization of three novel carbon monoxide-oxidizing members of Halobacteria from salione crusts and soils.</title>
        <authorList>
            <person name="Myers M.R."/>
            <person name="King G.M."/>
        </authorList>
    </citation>
    <scope>NUCLEOTIDE SEQUENCE [LARGE SCALE GENOMIC DNA]</scope>
    <source>
        <strain evidence="4 5">PCN9</strain>
    </source>
</reference>
<keyword evidence="1 3" id="KW-0145">Chemotaxis</keyword>
<dbReference type="OrthoDB" id="10499at2157"/>
<keyword evidence="2 3" id="KW-0378">Hydrolase</keyword>
<keyword evidence="5" id="KW-1185">Reference proteome</keyword>
<gene>
    <name evidence="3" type="primary">cheD</name>
    <name evidence="4" type="ORF">GRX66_10575</name>
</gene>
<name>A0A6B0SIQ9_9EURY</name>
<dbReference type="InterPro" id="IPR005659">
    <property type="entry name" value="Chemorcpt_Glu_NH3ase_CheD"/>
</dbReference>
<protein>
    <recommendedName>
        <fullName evidence="3">Probable chemoreceptor glutamine deamidase CheD</fullName>
        <ecNumber evidence="3">3.5.1.44</ecNumber>
    </recommendedName>
</protein>
<dbReference type="HAMAP" id="MF_01440">
    <property type="entry name" value="CheD"/>
    <property type="match status" value="1"/>
</dbReference>
<evidence type="ECO:0000313" key="5">
    <source>
        <dbReference type="Proteomes" id="UP000471521"/>
    </source>
</evidence>
<dbReference type="SUPFAM" id="SSF64438">
    <property type="entry name" value="CNF1/YfiH-like putative cysteine hydrolases"/>
    <property type="match status" value="1"/>
</dbReference>
<dbReference type="RefSeq" id="WP_159526528.1">
    <property type="nucleotide sequence ID" value="NZ_WUUU01000078.1"/>
</dbReference>
<dbReference type="PROSITE" id="PS51257">
    <property type="entry name" value="PROKAR_LIPOPROTEIN"/>
    <property type="match status" value="1"/>
</dbReference>
<dbReference type="AlphaFoldDB" id="A0A6B0SIQ9"/>
<evidence type="ECO:0000313" key="4">
    <source>
        <dbReference type="EMBL" id="MXR21027.1"/>
    </source>
</evidence>
<evidence type="ECO:0000256" key="1">
    <source>
        <dbReference type="ARBA" id="ARBA00022500"/>
    </source>
</evidence>
<evidence type="ECO:0000256" key="2">
    <source>
        <dbReference type="ARBA" id="ARBA00022801"/>
    </source>
</evidence>
<dbReference type="GO" id="GO:0050568">
    <property type="term" value="F:protein-glutamine glutaminase activity"/>
    <property type="evidence" value="ECO:0007669"/>
    <property type="project" value="UniProtKB-UniRule"/>
</dbReference>
<dbReference type="Gene3D" id="3.30.1330.200">
    <property type="match status" value="1"/>
</dbReference>
<dbReference type="GO" id="GO:0006935">
    <property type="term" value="P:chemotaxis"/>
    <property type="evidence" value="ECO:0007669"/>
    <property type="project" value="UniProtKB-UniRule"/>
</dbReference>
<organism evidence="4 5">
    <name type="scientific">Halobacterium bonnevillei</name>
    <dbReference type="NCBI Taxonomy" id="2692200"/>
    <lineage>
        <taxon>Archaea</taxon>
        <taxon>Methanobacteriati</taxon>
        <taxon>Methanobacteriota</taxon>
        <taxon>Stenosarchaea group</taxon>
        <taxon>Halobacteria</taxon>
        <taxon>Halobacteriales</taxon>
        <taxon>Halobacteriaceae</taxon>
        <taxon>Halobacterium</taxon>
    </lineage>
</organism>
<comment type="similarity">
    <text evidence="3">Belongs to the CheD family.</text>
</comment>
<dbReference type="Proteomes" id="UP000471521">
    <property type="component" value="Unassembled WGS sequence"/>
</dbReference>
<dbReference type="EC" id="3.5.1.44" evidence="3"/>
<comment type="caution">
    <text evidence="4">The sequence shown here is derived from an EMBL/GenBank/DDBJ whole genome shotgun (WGS) entry which is preliminary data.</text>
</comment>
<accession>A0A6B0SIQ9</accession>
<evidence type="ECO:0000256" key="3">
    <source>
        <dbReference type="HAMAP-Rule" id="MF_01440"/>
    </source>
</evidence>
<dbReference type="PANTHER" id="PTHR35147">
    <property type="entry name" value="CHEMORECEPTOR GLUTAMINE DEAMIDASE CHED-RELATED"/>
    <property type="match status" value="1"/>
</dbReference>
<comment type="catalytic activity">
    <reaction evidence="3">
        <text>L-glutaminyl-[protein] + H2O = L-glutamyl-[protein] + NH4(+)</text>
        <dbReference type="Rhea" id="RHEA:16441"/>
        <dbReference type="Rhea" id="RHEA-COMP:10207"/>
        <dbReference type="Rhea" id="RHEA-COMP:10208"/>
        <dbReference type="ChEBI" id="CHEBI:15377"/>
        <dbReference type="ChEBI" id="CHEBI:28938"/>
        <dbReference type="ChEBI" id="CHEBI:29973"/>
        <dbReference type="ChEBI" id="CHEBI:30011"/>
        <dbReference type="EC" id="3.5.1.44"/>
    </reaction>
</comment>